<dbReference type="SUPFAM" id="SSF49599">
    <property type="entry name" value="TRAF domain-like"/>
    <property type="match status" value="1"/>
</dbReference>
<evidence type="ECO:0000313" key="3">
    <source>
        <dbReference type="EMBL" id="JAG56779.1"/>
    </source>
</evidence>
<feature type="signal peptide" evidence="2">
    <location>
        <begin position="1"/>
        <end position="22"/>
    </location>
</feature>
<dbReference type="EMBL" id="GBRD01009042">
    <property type="protein sequence ID" value="JAG56779.1"/>
    <property type="molecule type" value="Transcribed_RNA"/>
</dbReference>
<proteinExistence type="predicted"/>
<feature type="chain" id="PRO_5005519573" evidence="2">
    <location>
        <begin position="23"/>
        <end position="223"/>
    </location>
</feature>
<feature type="coiled-coil region" evidence="1">
    <location>
        <begin position="176"/>
        <end position="217"/>
    </location>
</feature>
<accession>A0A0K8SU99</accession>
<keyword evidence="2" id="KW-0732">Signal</keyword>
<dbReference type="InterPro" id="IPR008974">
    <property type="entry name" value="TRAF-like"/>
</dbReference>
<organism evidence="3">
    <name type="scientific">Lygus hesperus</name>
    <name type="common">Western plant bug</name>
    <dbReference type="NCBI Taxonomy" id="30085"/>
    <lineage>
        <taxon>Eukaryota</taxon>
        <taxon>Metazoa</taxon>
        <taxon>Ecdysozoa</taxon>
        <taxon>Arthropoda</taxon>
        <taxon>Hexapoda</taxon>
        <taxon>Insecta</taxon>
        <taxon>Pterygota</taxon>
        <taxon>Neoptera</taxon>
        <taxon>Paraneoptera</taxon>
        <taxon>Hemiptera</taxon>
        <taxon>Heteroptera</taxon>
        <taxon>Panheteroptera</taxon>
        <taxon>Cimicomorpha</taxon>
        <taxon>Miridae</taxon>
        <taxon>Mirini</taxon>
        <taxon>Lygus</taxon>
    </lineage>
</organism>
<dbReference type="AlphaFoldDB" id="A0A0K8SU99"/>
<keyword evidence="1" id="KW-0175">Coiled coil</keyword>
<dbReference type="Gene3D" id="2.60.210.10">
    <property type="entry name" value="Apoptosis, Tumor Necrosis Factor Receptor Associated Protein 2, Chain A"/>
    <property type="match status" value="1"/>
</dbReference>
<evidence type="ECO:0000256" key="1">
    <source>
        <dbReference type="SAM" id="Coils"/>
    </source>
</evidence>
<name>A0A0K8SU99_LYGHE</name>
<sequence length="223" mass="25078">MNRTGPLVVLMLGCLAVLTADARELTAGDSRALTHVWELNLNEYPRQIDGRLVSPDFTTWNRNVEETWRLWFKPHGSTGIPTECLAVYLYHVKEHPVTTDFTIILFNQGFGKEYAKHQSGTLYNTNGYGSGPCFPGYSANSPPNGIYNPKYGFVANGKLKIGVRIPSDPIPIKPTRDLLEEQLLRLESEKKSLMLQVSKLTRKVDTQLKKIIDLEKEVSALCL</sequence>
<reference evidence="3" key="1">
    <citation type="submission" date="2014-09" db="EMBL/GenBank/DDBJ databases">
        <authorList>
            <person name="Magalhaes I.L.F."/>
            <person name="Oliveira U."/>
            <person name="Santos F.R."/>
            <person name="Vidigal T.H.D.A."/>
            <person name="Brescovit A.D."/>
            <person name="Santos A.J."/>
        </authorList>
    </citation>
    <scope>NUCLEOTIDE SEQUENCE</scope>
</reference>
<protein>
    <submittedName>
        <fullName evidence="3">Uncharacterized protein</fullName>
    </submittedName>
</protein>
<evidence type="ECO:0000256" key="2">
    <source>
        <dbReference type="SAM" id="SignalP"/>
    </source>
</evidence>